<dbReference type="OrthoDB" id="759142at2759"/>
<dbReference type="GeneID" id="14907272"/>
<dbReference type="SMART" id="SM01190">
    <property type="entry name" value="EMP24_GP25L"/>
    <property type="match status" value="1"/>
</dbReference>
<dbReference type="AlphaFoldDB" id="G0QUG9"/>
<evidence type="ECO:0000256" key="4">
    <source>
        <dbReference type="ARBA" id="ARBA00022729"/>
    </source>
</evidence>
<reference evidence="10 11" key="1">
    <citation type="submission" date="2011-07" db="EMBL/GenBank/DDBJ databases">
        <authorList>
            <person name="Coyne R."/>
            <person name="Brami D."/>
            <person name="Johnson J."/>
            <person name="Hostetler J."/>
            <person name="Hannick L."/>
            <person name="Clark T."/>
            <person name="Cassidy-Hanley D."/>
            <person name="Inman J."/>
        </authorList>
    </citation>
    <scope>NUCLEOTIDE SEQUENCE [LARGE SCALE GENOMIC DNA]</scope>
    <source>
        <strain evidence="10 11">G5</strain>
    </source>
</reference>
<evidence type="ECO:0000256" key="1">
    <source>
        <dbReference type="ARBA" id="ARBA00004479"/>
    </source>
</evidence>
<keyword evidence="11" id="KW-1185">Reference proteome</keyword>
<dbReference type="InterPro" id="IPR015720">
    <property type="entry name" value="Emp24-like"/>
</dbReference>
<name>G0QUG9_ICHMU</name>
<accession>G0QUG9</accession>
<dbReference type="InParanoid" id="G0QUG9"/>
<evidence type="ECO:0000256" key="7">
    <source>
        <dbReference type="RuleBase" id="RU003827"/>
    </source>
</evidence>
<dbReference type="EMBL" id="GL983912">
    <property type="protein sequence ID" value="EGR31139.1"/>
    <property type="molecule type" value="Genomic_DNA"/>
</dbReference>
<dbReference type="eggNOG" id="KOG1691">
    <property type="taxonomic scope" value="Eukaryota"/>
</dbReference>
<dbReference type="InterPro" id="IPR009038">
    <property type="entry name" value="GOLD_dom"/>
</dbReference>
<sequence length="129" mass="14861">MSNETNGKVYFTTEQEGIYQFCIESTLSSGVKMLIDYKTGVEAKDYSMLKQKDDFQPIDLEVKKMEDMLKTIGKEKKMLGRKAGNISRFTDDVGFKVMAFSLITLLLLALLTIFQNIYLKTFFKQKKLI</sequence>
<dbReference type="GO" id="GO:0016020">
    <property type="term" value="C:membrane"/>
    <property type="evidence" value="ECO:0007669"/>
    <property type="project" value="UniProtKB-SubCell"/>
</dbReference>
<keyword evidence="4" id="KW-0732">Signal</keyword>
<dbReference type="Proteomes" id="UP000008983">
    <property type="component" value="Unassembled WGS sequence"/>
</dbReference>
<evidence type="ECO:0000256" key="5">
    <source>
        <dbReference type="ARBA" id="ARBA00022989"/>
    </source>
</evidence>
<protein>
    <submittedName>
        <fullName evidence="10">Transmembrane emp24-like trafficking protein 10, putative</fullName>
    </submittedName>
</protein>
<dbReference type="PROSITE" id="PS50866">
    <property type="entry name" value="GOLD"/>
    <property type="match status" value="1"/>
</dbReference>
<organism evidence="10 11">
    <name type="scientific">Ichthyophthirius multifiliis</name>
    <name type="common">White spot disease agent</name>
    <name type="synonym">Ich</name>
    <dbReference type="NCBI Taxonomy" id="5932"/>
    <lineage>
        <taxon>Eukaryota</taxon>
        <taxon>Sar</taxon>
        <taxon>Alveolata</taxon>
        <taxon>Ciliophora</taxon>
        <taxon>Intramacronucleata</taxon>
        <taxon>Oligohymenophorea</taxon>
        <taxon>Hymenostomatida</taxon>
        <taxon>Ophryoglenina</taxon>
        <taxon>Ichthyophthirius</taxon>
    </lineage>
</organism>
<feature type="transmembrane region" description="Helical" evidence="8">
    <location>
        <begin position="97"/>
        <end position="119"/>
    </location>
</feature>
<evidence type="ECO:0000256" key="3">
    <source>
        <dbReference type="ARBA" id="ARBA00022692"/>
    </source>
</evidence>
<evidence type="ECO:0000313" key="11">
    <source>
        <dbReference type="Proteomes" id="UP000008983"/>
    </source>
</evidence>
<keyword evidence="3 7" id="KW-0812">Transmembrane</keyword>
<evidence type="ECO:0000256" key="2">
    <source>
        <dbReference type="ARBA" id="ARBA00007104"/>
    </source>
</evidence>
<comment type="subcellular location">
    <subcellularLocation>
        <location evidence="1 7">Membrane</location>
        <topology evidence="1 7">Single-pass type I membrane protein</topology>
    </subcellularLocation>
</comment>
<evidence type="ECO:0000256" key="6">
    <source>
        <dbReference type="ARBA" id="ARBA00023136"/>
    </source>
</evidence>
<comment type="similarity">
    <text evidence="2 7">Belongs to the EMP24/GP25L family.</text>
</comment>
<proteinExistence type="inferred from homology"/>
<feature type="domain" description="GOLD" evidence="9">
    <location>
        <begin position="1"/>
        <end position="64"/>
    </location>
</feature>
<dbReference type="PANTHER" id="PTHR22811">
    <property type="entry name" value="TRANSMEMBRANE EMP24 DOMAIN-CONTAINING PROTEIN"/>
    <property type="match status" value="1"/>
</dbReference>
<dbReference type="Pfam" id="PF01105">
    <property type="entry name" value="EMP24_GP25L"/>
    <property type="match status" value="1"/>
</dbReference>
<evidence type="ECO:0000256" key="8">
    <source>
        <dbReference type="SAM" id="Phobius"/>
    </source>
</evidence>
<keyword evidence="5 8" id="KW-1133">Transmembrane helix</keyword>
<dbReference type="OMA" id="HENLMFL"/>
<gene>
    <name evidence="10" type="ORF">IMG5_117040</name>
</gene>
<keyword evidence="6 8" id="KW-0472">Membrane</keyword>
<dbReference type="STRING" id="857967.G0QUG9"/>
<evidence type="ECO:0000313" key="10">
    <source>
        <dbReference type="EMBL" id="EGR31139.1"/>
    </source>
</evidence>
<evidence type="ECO:0000259" key="9">
    <source>
        <dbReference type="PROSITE" id="PS50866"/>
    </source>
</evidence>
<dbReference type="FunCoup" id="G0QUG9">
    <property type="interactions" value="2"/>
</dbReference>
<dbReference type="RefSeq" id="XP_004034625.1">
    <property type="nucleotide sequence ID" value="XM_004034577.1"/>
</dbReference>